<dbReference type="PANTHER" id="PTHR30111:SF1">
    <property type="entry name" value="33 KDA CHAPERONIN"/>
    <property type="match status" value="1"/>
</dbReference>
<evidence type="ECO:0000313" key="8">
    <source>
        <dbReference type="Proteomes" id="UP000051461"/>
    </source>
</evidence>
<dbReference type="Gene3D" id="3.90.1280.10">
    <property type="entry name" value="HSP33 redox switch-like"/>
    <property type="match status" value="1"/>
</dbReference>
<evidence type="ECO:0000256" key="5">
    <source>
        <dbReference type="ARBA" id="ARBA00023284"/>
    </source>
</evidence>
<keyword evidence="3 6" id="KW-1015">Disulfide bond</keyword>
<dbReference type="GO" id="GO:0042026">
    <property type="term" value="P:protein refolding"/>
    <property type="evidence" value="ECO:0007669"/>
    <property type="project" value="TreeGrafter"/>
</dbReference>
<dbReference type="Proteomes" id="UP000051461">
    <property type="component" value="Unassembled WGS sequence"/>
</dbReference>
<dbReference type="SUPFAM" id="SSF64397">
    <property type="entry name" value="Hsp33 domain"/>
    <property type="match status" value="1"/>
</dbReference>
<feature type="disulfide bond" description="Redox-active" evidence="6">
    <location>
        <begin position="255"/>
        <end position="257"/>
    </location>
</feature>
<dbReference type="GO" id="GO:0005737">
    <property type="term" value="C:cytoplasm"/>
    <property type="evidence" value="ECO:0007669"/>
    <property type="project" value="UniProtKB-SubCell"/>
</dbReference>
<dbReference type="InterPro" id="IPR016153">
    <property type="entry name" value="Heat_shock_Hsp33_N"/>
</dbReference>
<feature type="disulfide bond" description="Redox-active" evidence="6">
    <location>
        <begin position="288"/>
        <end position="291"/>
    </location>
</feature>
<comment type="PTM">
    <text evidence="6">Under oxidizing conditions two disulfide bonds are formed involving the reactive cysteines. Under reducing conditions zinc is bound to the reactive cysteines and the protein is inactive.</text>
</comment>
<evidence type="ECO:0000313" key="7">
    <source>
        <dbReference type="EMBL" id="KRK40921.1"/>
    </source>
</evidence>
<protein>
    <recommendedName>
        <fullName evidence="6">33 kDa chaperonin</fullName>
    </recommendedName>
    <alternativeName>
        <fullName evidence="6">Heat shock protein 33 homolog</fullName>
        <shortName evidence="6">HSP33</shortName>
    </alternativeName>
</protein>
<dbReference type="SUPFAM" id="SSF118352">
    <property type="entry name" value="HSP33 redox switch-like"/>
    <property type="match status" value="1"/>
</dbReference>
<dbReference type="PANTHER" id="PTHR30111">
    <property type="entry name" value="33 KDA CHAPERONIN"/>
    <property type="match status" value="1"/>
</dbReference>
<dbReference type="PIRSF" id="PIRSF005261">
    <property type="entry name" value="Heat_shock_Hsp33"/>
    <property type="match status" value="1"/>
</dbReference>
<proteinExistence type="inferred from homology"/>
<keyword evidence="8" id="KW-1185">Reference proteome</keyword>
<comment type="similarity">
    <text evidence="6">Belongs to the HSP33 family.</text>
</comment>
<evidence type="ECO:0000256" key="6">
    <source>
        <dbReference type="HAMAP-Rule" id="MF_00117"/>
    </source>
</evidence>
<sequence length="309" mass="32675">MEIRYNNKRDQGKRSGEKMSDKLISSLAFDKTVRGFAVDATATVQEAQRRHQATGAGAVALGNVLLGTLLMSAAGLKGDQTLSVKVMGDGPAGLIVADGRSDGTIKGYLQYPQITVPEDPAHQIAVHEAVGTQGTITVTKDLGLKQPYNGQTPLASGDIGADLTYYLAASEQIPASMGLAVHLAADGMVDAAGGFLVEMMPGATDDTATALETQIKALPQLIDWLPEDHTPADLLDAVLGAKQQILATQPVAFQCDCSKERFAKALAGLKPAQLQQMITDDHGAEAVCRFCQTHYQFSEAELKALLPTE</sequence>
<evidence type="ECO:0000256" key="4">
    <source>
        <dbReference type="ARBA" id="ARBA00023186"/>
    </source>
</evidence>
<comment type="caution">
    <text evidence="7">The sequence shown here is derived from an EMBL/GenBank/DDBJ whole genome shotgun (WGS) entry which is preliminary data.</text>
</comment>
<dbReference type="InterPro" id="IPR000397">
    <property type="entry name" value="Heat_shock_Hsp33"/>
</dbReference>
<dbReference type="PATRIC" id="fig|1423726.3.peg.2409"/>
<evidence type="ECO:0000256" key="2">
    <source>
        <dbReference type="ARBA" id="ARBA00022833"/>
    </source>
</evidence>
<dbReference type="AlphaFoldDB" id="A0A0R1H4N1"/>
<accession>A0A0R1H4N1</accession>
<comment type="function">
    <text evidence="6">Redox regulated molecular chaperone. Protects both thermally unfolding and oxidatively damaged proteins from irreversible aggregation. Plays an important role in the bacterial defense system toward oxidative stress.</text>
</comment>
<dbReference type="STRING" id="1423726.FC07_GL002322"/>
<dbReference type="GO" id="GO:0051082">
    <property type="term" value="F:unfolded protein binding"/>
    <property type="evidence" value="ECO:0007669"/>
    <property type="project" value="UniProtKB-UniRule"/>
</dbReference>
<gene>
    <name evidence="6" type="primary">hslO</name>
    <name evidence="7" type="ORF">FC07_GL002322</name>
</gene>
<comment type="subcellular location">
    <subcellularLocation>
        <location evidence="6">Cytoplasm</location>
    </subcellularLocation>
</comment>
<dbReference type="InterPro" id="IPR016154">
    <property type="entry name" value="Heat_shock_Hsp33_C"/>
</dbReference>
<dbReference type="Gene3D" id="3.55.30.10">
    <property type="entry name" value="Hsp33 domain"/>
    <property type="match status" value="1"/>
</dbReference>
<evidence type="ECO:0000256" key="3">
    <source>
        <dbReference type="ARBA" id="ARBA00023157"/>
    </source>
</evidence>
<dbReference type="HAMAP" id="MF_00117">
    <property type="entry name" value="HslO"/>
    <property type="match status" value="1"/>
</dbReference>
<keyword evidence="1 6" id="KW-0963">Cytoplasm</keyword>
<keyword evidence="4 6" id="KW-0143">Chaperone</keyword>
<evidence type="ECO:0000256" key="1">
    <source>
        <dbReference type="ARBA" id="ARBA00022490"/>
    </source>
</evidence>
<name>A0A0R1H4N1_9LACO</name>
<dbReference type="NCBIfam" id="NF001033">
    <property type="entry name" value="PRK00114.1"/>
    <property type="match status" value="1"/>
</dbReference>
<dbReference type="EMBL" id="AZDA01000002">
    <property type="protein sequence ID" value="KRK40921.1"/>
    <property type="molecule type" value="Genomic_DNA"/>
</dbReference>
<dbReference type="GO" id="GO:0044183">
    <property type="term" value="F:protein folding chaperone"/>
    <property type="evidence" value="ECO:0007669"/>
    <property type="project" value="TreeGrafter"/>
</dbReference>
<keyword evidence="2 6" id="KW-0862">Zinc</keyword>
<keyword evidence="5 6" id="KW-0676">Redox-active center</keyword>
<reference evidence="7 8" key="1">
    <citation type="journal article" date="2015" name="Genome Announc.">
        <title>Expanding the biotechnology potential of lactobacilli through comparative genomics of 213 strains and associated genera.</title>
        <authorList>
            <person name="Sun Z."/>
            <person name="Harris H.M."/>
            <person name="McCann A."/>
            <person name="Guo C."/>
            <person name="Argimon S."/>
            <person name="Zhang W."/>
            <person name="Yang X."/>
            <person name="Jeffery I.B."/>
            <person name="Cooney J.C."/>
            <person name="Kagawa T.F."/>
            <person name="Liu W."/>
            <person name="Song Y."/>
            <person name="Salvetti E."/>
            <person name="Wrobel A."/>
            <person name="Rasinkangas P."/>
            <person name="Parkhill J."/>
            <person name="Rea M.C."/>
            <person name="O'Sullivan O."/>
            <person name="Ritari J."/>
            <person name="Douillard F.P."/>
            <person name="Paul Ross R."/>
            <person name="Yang R."/>
            <person name="Briner A.E."/>
            <person name="Felis G.E."/>
            <person name="de Vos W.M."/>
            <person name="Barrangou R."/>
            <person name="Klaenhammer T.R."/>
            <person name="Caufield P.W."/>
            <person name="Cui Y."/>
            <person name="Zhang H."/>
            <person name="O'Toole P.W."/>
        </authorList>
    </citation>
    <scope>NUCLEOTIDE SEQUENCE [LARGE SCALE GENOMIC DNA]</scope>
    <source>
        <strain evidence="7 8">DSM 20003</strain>
    </source>
</reference>
<organism evidence="7 8">
    <name type="scientific">Loigolactobacillus bifermentans DSM 20003</name>
    <dbReference type="NCBI Taxonomy" id="1423726"/>
    <lineage>
        <taxon>Bacteria</taxon>
        <taxon>Bacillati</taxon>
        <taxon>Bacillota</taxon>
        <taxon>Bacilli</taxon>
        <taxon>Lactobacillales</taxon>
        <taxon>Lactobacillaceae</taxon>
        <taxon>Loigolactobacillus</taxon>
    </lineage>
</organism>
<dbReference type="Pfam" id="PF01430">
    <property type="entry name" value="HSP33"/>
    <property type="match status" value="1"/>
</dbReference>
<dbReference type="CDD" id="cd00498">
    <property type="entry name" value="Hsp33"/>
    <property type="match status" value="1"/>
</dbReference>